<dbReference type="Pfam" id="PF05811">
    <property type="entry name" value="DUF842"/>
    <property type="match status" value="1"/>
</dbReference>
<comment type="caution">
    <text evidence="2">The sequence shown here is derived from an EMBL/GenBank/DDBJ whole genome shotgun (WGS) entry which is preliminary data.</text>
</comment>
<reference evidence="2" key="1">
    <citation type="submission" date="2021-12" db="EMBL/GenBank/DDBJ databases">
        <title>Prjna785345.</title>
        <authorList>
            <person name="Rujirawat T."/>
            <person name="Krajaejun T."/>
        </authorList>
    </citation>
    <scope>NUCLEOTIDE SEQUENCE</scope>
    <source>
        <strain evidence="2">Pi057C3</strain>
    </source>
</reference>
<name>A0AAD5LH85_PYTIN</name>
<dbReference type="Proteomes" id="UP001209570">
    <property type="component" value="Unassembled WGS sequence"/>
</dbReference>
<dbReference type="PANTHER" id="PTHR21096">
    <property type="entry name" value="PROTEIN FAM136A"/>
    <property type="match status" value="1"/>
</dbReference>
<dbReference type="AlphaFoldDB" id="A0AAD5LH85"/>
<dbReference type="EMBL" id="JAKCXM010000230">
    <property type="protein sequence ID" value="KAJ0398021.1"/>
    <property type="molecule type" value="Genomic_DNA"/>
</dbReference>
<gene>
    <name evidence="2" type="ORF">P43SY_006575</name>
</gene>
<evidence type="ECO:0000313" key="2">
    <source>
        <dbReference type="EMBL" id="KAJ0398021.1"/>
    </source>
</evidence>
<proteinExistence type="inferred from homology"/>
<dbReference type="PANTHER" id="PTHR21096:SF0">
    <property type="entry name" value="PROTEIN FAM136A"/>
    <property type="match status" value="1"/>
</dbReference>
<dbReference type="InterPro" id="IPR008560">
    <property type="entry name" value="DUF842_euk"/>
</dbReference>
<accession>A0AAD5LH85</accession>
<protein>
    <recommendedName>
        <fullName evidence="4">Protein FAM136A</fullName>
    </recommendedName>
</protein>
<dbReference type="GO" id="GO:0005737">
    <property type="term" value="C:cytoplasm"/>
    <property type="evidence" value="ECO:0007669"/>
    <property type="project" value="TreeGrafter"/>
</dbReference>
<sequence length="140" mass="16213">MAEQKLNDAVSKMMDTLDRKVLRDFQKDGYVCAAKCFDNKSWSTEQLQHCVERCQMPMQQVQNYMQNELQSFQNRLQRCAMECQDRARDSMPSSGNPSDAQMAAIEKNMQTCFNHCVDSHLKLLPTLQKRVEDAVSQVKQ</sequence>
<organism evidence="2 3">
    <name type="scientific">Pythium insidiosum</name>
    <name type="common">Pythiosis disease agent</name>
    <dbReference type="NCBI Taxonomy" id="114742"/>
    <lineage>
        <taxon>Eukaryota</taxon>
        <taxon>Sar</taxon>
        <taxon>Stramenopiles</taxon>
        <taxon>Oomycota</taxon>
        <taxon>Peronosporomycetes</taxon>
        <taxon>Pythiales</taxon>
        <taxon>Pythiaceae</taxon>
        <taxon>Pythium</taxon>
    </lineage>
</organism>
<keyword evidence="3" id="KW-1185">Reference proteome</keyword>
<evidence type="ECO:0008006" key="4">
    <source>
        <dbReference type="Google" id="ProtNLM"/>
    </source>
</evidence>
<comment type="similarity">
    <text evidence="1">Belongs to the FAM136 family.</text>
</comment>
<evidence type="ECO:0000256" key="1">
    <source>
        <dbReference type="ARBA" id="ARBA00009952"/>
    </source>
</evidence>
<evidence type="ECO:0000313" key="3">
    <source>
        <dbReference type="Proteomes" id="UP001209570"/>
    </source>
</evidence>